<dbReference type="RefSeq" id="WP_345927336.1">
    <property type="nucleotide sequence ID" value="NZ_JBDIVF010000004.1"/>
</dbReference>
<protein>
    <recommendedName>
        <fullName evidence="3">Immunity protein 30 domain-containing protein</fullName>
    </recommendedName>
</protein>
<dbReference type="EMBL" id="JBEWLZ010000012">
    <property type="protein sequence ID" value="MET1491527.1"/>
    <property type="molecule type" value="Genomic_DNA"/>
</dbReference>
<name>A0ABV2CUD2_9RHOO</name>
<comment type="caution">
    <text evidence="1">The sequence shown here is derived from an EMBL/GenBank/DDBJ whole genome shotgun (WGS) entry which is preliminary data.</text>
</comment>
<evidence type="ECO:0000313" key="2">
    <source>
        <dbReference type="Proteomes" id="UP001548590"/>
    </source>
</evidence>
<accession>A0ABV2CUD2</accession>
<gene>
    <name evidence="1" type="ORF">ABVT11_16935</name>
</gene>
<proteinExistence type="predicted"/>
<evidence type="ECO:0000313" key="1">
    <source>
        <dbReference type="EMBL" id="MET1491527.1"/>
    </source>
</evidence>
<reference evidence="1 2" key="1">
    <citation type="submission" date="2024-07" db="EMBL/GenBank/DDBJ databases">
        <title>Uliginosibacterium paludis KCTC:42655.</title>
        <authorList>
            <person name="Kim M.K."/>
        </authorList>
    </citation>
    <scope>NUCLEOTIDE SEQUENCE [LARGE SCALE GENOMIC DNA]</scope>
    <source>
        <strain evidence="1 2">KCTC 42655</strain>
    </source>
</reference>
<evidence type="ECO:0008006" key="3">
    <source>
        <dbReference type="Google" id="ProtNLM"/>
    </source>
</evidence>
<organism evidence="1 2">
    <name type="scientific">Uliginosibacterium paludis</name>
    <dbReference type="NCBI Taxonomy" id="1615952"/>
    <lineage>
        <taxon>Bacteria</taxon>
        <taxon>Pseudomonadati</taxon>
        <taxon>Pseudomonadota</taxon>
        <taxon>Betaproteobacteria</taxon>
        <taxon>Rhodocyclales</taxon>
        <taxon>Zoogloeaceae</taxon>
        <taxon>Uliginosibacterium</taxon>
    </lineage>
</organism>
<sequence length="129" mass="14303">MISEPEVRQLLIDSCAVTSEAERRILAELQSPEFITLLVHIAVDADDYEGDAPMQASYFLTKALPSLTRPHEAELLKLLHTAQGYAGSVALVLGRMKSLEAKPFIAKAVADGWWPEHFFQEALSCYENA</sequence>
<dbReference type="Proteomes" id="UP001548590">
    <property type="component" value="Unassembled WGS sequence"/>
</dbReference>
<keyword evidence="2" id="KW-1185">Reference proteome</keyword>